<evidence type="ECO:0000313" key="2">
    <source>
        <dbReference type="EMBL" id="KAE9011020.1"/>
    </source>
</evidence>
<feature type="transmembrane region" description="Helical" evidence="1">
    <location>
        <begin position="44"/>
        <end position="66"/>
    </location>
</feature>
<gene>
    <name evidence="2" type="ORF">PR002_g15209</name>
</gene>
<evidence type="ECO:0000256" key="1">
    <source>
        <dbReference type="SAM" id="Phobius"/>
    </source>
</evidence>
<keyword evidence="1" id="KW-0472">Membrane</keyword>
<keyword evidence="1" id="KW-0812">Transmembrane</keyword>
<name>A0A6A3KVS3_9STRA</name>
<evidence type="ECO:0000313" key="3">
    <source>
        <dbReference type="Proteomes" id="UP000435112"/>
    </source>
</evidence>
<dbReference type="AlphaFoldDB" id="A0A6A3KVS3"/>
<dbReference type="Proteomes" id="UP000435112">
    <property type="component" value="Unassembled WGS sequence"/>
</dbReference>
<sequence>MARAQGFGPEVPVQFRPVLSIKIGVGVASCGELVLPYRVSDCCAVLLLLRCAVAVSCCCCVVLLLWRAQAVAADARSSYRTGLETAARPA</sequence>
<proteinExistence type="predicted"/>
<accession>A0A6A3KVS3</accession>
<organism evidence="2 3">
    <name type="scientific">Phytophthora rubi</name>
    <dbReference type="NCBI Taxonomy" id="129364"/>
    <lineage>
        <taxon>Eukaryota</taxon>
        <taxon>Sar</taxon>
        <taxon>Stramenopiles</taxon>
        <taxon>Oomycota</taxon>
        <taxon>Peronosporomycetes</taxon>
        <taxon>Peronosporales</taxon>
        <taxon>Peronosporaceae</taxon>
        <taxon>Phytophthora</taxon>
    </lineage>
</organism>
<dbReference type="EMBL" id="QXFU01001091">
    <property type="protein sequence ID" value="KAE9011020.1"/>
    <property type="molecule type" value="Genomic_DNA"/>
</dbReference>
<reference evidence="2 3" key="1">
    <citation type="submission" date="2018-09" db="EMBL/GenBank/DDBJ databases">
        <title>Genomic investigation of the strawberry pathogen Phytophthora fragariae indicates pathogenicity is determined by transcriptional variation in three key races.</title>
        <authorList>
            <person name="Adams T.M."/>
            <person name="Armitage A.D."/>
            <person name="Sobczyk M.K."/>
            <person name="Bates H.J."/>
            <person name="Dunwell J.M."/>
            <person name="Nellist C.F."/>
            <person name="Harrison R.J."/>
        </authorList>
    </citation>
    <scope>NUCLEOTIDE SEQUENCE [LARGE SCALE GENOMIC DNA]</scope>
    <source>
        <strain evidence="2 3">SCRP324</strain>
    </source>
</reference>
<keyword evidence="1" id="KW-1133">Transmembrane helix</keyword>
<comment type="caution">
    <text evidence="2">The sequence shown here is derived from an EMBL/GenBank/DDBJ whole genome shotgun (WGS) entry which is preliminary data.</text>
</comment>
<protein>
    <submittedName>
        <fullName evidence="2">Uncharacterized protein</fullName>
    </submittedName>
</protein>